<gene>
    <name evidence="1" type="ORF">FB45DRAFT_34595</name>
</gene>
<keyword evidence="2" id="KW-1185">Reference proteome</keyword>
<dbReference type="AlphaFoldDB" id="A0AAD7FZS6"/>
<comment type="caution">
    <text evidence="1">The sequence shown here is derived from an EMBL/GenBank/DDBJ whole genome shotgun (WGS) entry which is preliminary data.</text>
</comment>
<evidence type="ECO:0000313" key="1">
    <source>
        <dbReference type="EMBL" id="KAJ7651313.1"/>
    </source>
</evidence>
<dbReference type="Proteomes" id="UP001221142">
    <property type="component" value="Unassembled WGS sequence"/>
</dbReference>
<sequence>MDALPDELVDRICSFLSEDLPAVMHVSSCFRRIASPHLHAWLAIPLSDVQAGTVELVLSKSLHLIIFVAHICPIRRLVCFRDVKRSCRGKERQAYESVARFARLASILAATAPIPDVLIHYCFGTMDFYARPTFKPHTAVVGLLARLPQTATHHLLVPIKSCVYSSRPAVFPPVPRRLRLVPPFRMWWRPFDWDNVISNLTLILVHYSLGLVFTWAYRVLTGREWSVEARLTRDLGDLLYWDAIRIQMLPEKHTLVTFQDQHKTFELRRFPRRGAHTPAAHAALLANLDRGAYLKHFKTSSYCDVTFADLFAIIDRHQSIRYLTCSPFSLTPSWSFPVPPRALSNITHLSAPPAYIPDLLCITPNVEAIYIIFPFYTFNSTQFDHTSYRSALDAIAEHPGSTPLTLSFTWDFSVKNLPWQTHVLDAPELRLHRVTHLLMQDCFPLTHLSPTDESLVTWLGRFPSLHIIAFQYNAFKDIREEQGRALTEAVRAVCPGLRDLYFHVPPGMMMPWV</sequence>
<protein>
    <recommendedName>
        <fullName evidence="3">F-box domain-containing protein</fullName>
    </recommendedName>
</protein>
<proteinExistence type="predicted"/>
<evidence type="ECO:0000313" key="2">
    <source>
        <dbReference type="Proteomes" id="UP001221142"/>
    </source>
</evidence>
<reference evidence="1" key="1">
    <citation type="submission" date="2023-03" db="EMBL/GenBank/DDBJ databases">
        <title>Massive genome expansion in bonnet fungi (Mycena s.s.) driven by repeated elements and novel gene families across ecological guilds.</title>
        <authorList>
            <consortium name="Lawrence Berkeley National Laboratory"/>
            <person name="Harder C.B."/>
            <person name="Miyauchi S."/>
            <person name="Viragh M."/>
            <person name="Kuo A."/>
            <person name="Thoen E."/>
            <person name="Andreopoulos B."/>
            <person name="Lu D."/>
            <person name="Skrede I."/>
            <person name="Drula E."/>
            <person name="Henrissat B."/>
            <person name="Morin E."/>
            <person name="Kohler A."/>
            <person name="Barry K."/>
            <person name="LaButti K."/>
            <person name="Morin E."/>
            <person name="Salamov A."/>
            <person name="Lipzen A."/>
            <person name="Mereny Z."/>
            <person name="Hegedus B."/>
            <person name="Baldrian P."/>
            <person name="Stursova M."/>
            <person name="Weitz H."/>
            <person name="Taylor A."/>
            <person name="Grigoriev I.V."/>
            <person name="Nagy L.G."/>
            <person name="Martin F."/>
            <person name="Kauserud H."/>
        </authorList>
    </citation>
    <scope>NUCLEOTIDE SEQUENCE</scope>
    <source>
        <strain evidence="1">9284</strain>
    </source>
</reference>
<evidence type="ECO:0008006" key="3">
    <source>
        <dbReference type="Google" id="ProtNLM"/>
    </source>
</evidence>
<dbReference type="EMBL" id="JARKIF010000001">
    <property type="protein sequence ID" value="KAJ7651313.1"/>
    <property type="molecule type" value="Genomic_DNA"/>
</dbReference>
<name>A0AAD7FZS6_9AGAR</name>
<organism evidence="1 2">
    <name type="scientific">Roridomyces roridus</name>
    <dbReference type="NCBI Taxonomy" id="1738132"/>
    <lineage>
        <taxon>Eukaryota</taxon>
        <taxon>Fungi</taxon>
        <taxon>Dikarya</taxon>
        <taxon>Basidiomycota</taxon>
        <taxon>Agaricomycotina</taxon>
        <taxon>Agaricomycetes</taxon>
        <taxon>Agaricomycetidae</taxon>
        <taxon>Agaricales</taxon>
        <taxon>Marasmiineae</taxon>
        <taxon>Mycenaceae</taxon>
        <taxon>Roridomyces</taxon>
    </lineage>
</organism>
<accession>A0AAD7FZS6</accession>